<dbReference type="GO" id="GO:0016020">
    <property type="term" value="C:membrane"/>
    <property type="evidence" value="ECO:0007669"/>
    <property type="project" value="UniProtKB-SubCell"/>
</dbReference>
<dbReference type="PROSITE" id="PS50222">
    <property type="entry name" value="EF_HAND_2"/>
    <property type="match status" value="2"/>
</dbReference>
<feature type="region of interest" description="Disordered" evidence="6">
    <location>
        <begin position="256"/>
        <end position="295"/>
    </location>
</feature>
<feature type="domain" description="EF-hand" evidence="8">
    <location>
        <begin position="94"/>
        <end position="123"/>
    </location>
</feature>
<evidence type="ECO:0000256" key="4">
    <source>
        <dbReference type="ARBA" id="ARBA00022989"/>
    </source>
</evidence>
<name>A0A7S0Z8M5_9CHLO</name>
<feature type="transmembrane region" description="Helical" evidence="7">
    <location>
        <begin position="455"/>
        <end position="473"/>
    </location>
</feature>
<evidence type="ECO:0000256" key="7">
    <source>
        <dbReference type="SAM" id="Phobius"/>
    </source>
</evidence>
<dbReference type="Gene3D" id="1.10.238.10">
    <property type="entry name" value="EF-hand"/>
    <property type="match status" value="1"/>
</dbReference>
<feature type="transmembrane region" description="Helical" evidence="7">
    <location>
        <begin position="225"/>
        <end position="245"/>
    </location>
</feature>
<dbReference type="PANTHER" id="PTHR11040:SF140">
    <property type="entry name" value="ZRT (ZRT), IRT- (IRT-) LIKE PROTEIN TRANSPORTER"/>
    <property type="match status" value="1"/>
</dbReference>
<dbReference type="CDD" id="cd00051">
    <property type="entry name" value="EFh"/>
    <property type="match status" value="1"/>
</dbReference>
<organism evidence="9">
    <name type="scientific">Ostreococcus mediterraneus</name>
    <dbReference type="NCBI Taxonomy" id="1486918"/>
    <lineage>
        <taxon>Eukaryota</taxon>
        <taxon>Viridiplantae</taxon>
        <taxon>Chlorophyta</taxon>
        <taxon>Mamiellophyceae</taxon>
        <taxon>Mamiellales</taxon>
        <taxon>Bathycoccaceae</taxon>
        <taxon>Ostreococcus</taxon>
    </lineage>
</organism>
<dbReference type="SUPFAM" id="SSF47473">
    <property type="entry name" value="EF-hand"/>
    <property type="match status" value="1"/>
</dbReference>
<dbReference type="InterPro" id="IPR003689">
    <property type="entry name" value="ZIP"/>
</dbReference>
<feature type="transmembrane region" description="Helical" evidence="7">
    <location>
        <begin position="185"/>
        <end position="205"/>
    </location>
</feature>
<feature type="compositionally biased region" description="Acidic residues" evidence="6">
    <location>
        <begin position="256"/>
        <end position="265"/>
    </location>
</feature>
<evidence type="ECO:0000313" key="9">
    <source>
        <dbReference type="EMBL" id="CAD8814097.1"/>
    </source>
</evidence>
<feature type="domain" description="EF-hand" evidence="8">
    <location>
        <begin position="49"/>
        <end position="72"/>
    </location>
</feature>
<feature type="transmembrane region" description="Helical" evidence="7">
    <location>
        <begin position="367"/>
        <end position="386"/>
    </location>
</feature>
<dbReference type="AlphaFoldDB" id="A0A7S0Z8M5"/>
<reference evidence="9" key="1">
    <citation type="submission" date="2021-01" db="EMBL/GenBank/DDBJ databases">
        <authorList>
            <person name="Corre E."/>
            <person name="Pelletier E."/>
            <person name="Niang G."/>
            <person name="Scheremetjew M."/>
            <person name="Finn R."/>
            <person name="Kale V."/>
            <person name="Holt S."/>
            <person name="Cochrane G."/>
            <person name="Meng A."/>
            <person name="Brown T."/>
            <person name="Cohen L."/>
        </authorList>
    </citation>
    <scope>NUCLEOTIDE SEQUENCE</scope>
    <source>
        <strain evidence="9">Clade-D-RCC1621</strain>
    </source>
</reference>
<dbReference type="Pfam" id="PF13202">
    <property type="entry name" value="EF-hand_5"/>
    <property type="match status" value="1"/>
</dbReference>
<evidence type="ECO:0000256" key="5">
    <source>
        <dbReference type="ARBA" id="ARBA00023136"/>
    </source>
</evidence>
<keyword evidence="3" id="KW-0106">Calcium</keyword>
<feature type="transmembrane region" description="Helical" evidence="7">
    <location>
        <begin position="392"/>
        <end position="410"/>
    </location>
</feature>
<dbReference type="GO" id="GO:0005385">
    <property type="term" value="F:zinc ion transmembrane transporter activity"/>
    <property type="evidence" value="ECO:0007669"/>
    <property type="project" value="TreeGrafter"/>
</dbReference>
<evidence type="ECO:0000259" key="8">
    <source>
        <dbReference type="PROSITE" id="PS50222"/>
    </source>
</evidence>
<keyword evidence="4 7" id="KW-1133">Transmembrane helix</keyword>
<keyword evidence="5 7" id="KW-0472">Membrane</keyword>
<feature type="transmembrane region" description="Helical" evidence="7">
    <location>
        <begin position="303"/>
        <end position="325"/>
    </location>
</feature>
<comment type="subcellular location">
    <subcellularLocation>
        <location evidence="1">Membrane</location>
        <topology evidence="1">Multi-pass membrane protein</topology>
    </subcellularLocation>
</comment>
<dbReference type="InterPro" id="IPR018247">
    <property type="entry name" value="EF_Hand_1_Ca_BS"/>
</dbReference>
<dbReference type="PROSITE" id="PS00018">
    <property type="entry name" value="EF_HAND_1"/>
    <property type="match status" value="2"/>
</dbReference>
<dbReference type="InterPro" id="IPR011992">
    <property type="entry name" value="EF-hand-dom_pair"/>
</dbReference>
<gene>
    <name evidence="9" type="ORF">OMED0930_LOCUS5214</name>
</gene>
<dbReference type="PANTHER" id="PTHR11040">
    <property type="entry name" value="ZINC/IRON TRANSPORTER"/>
    <property type="match status" value="1"/>
</dbReference>
<evidence type="ECO:0000256" key="6">
    <source>
        <dbReference type="SAM" id="MobiDB-lite"/>
    </source>
</evidence>
<dbReference type="GO" id="GO:0005509">
    <property type="term" value="F:calcium ion binding"/>
    <property type="evidence" value="ECO:0007669"/>
    <property type="project" value="InterPro"/>
</dbReference>
<dbReference type="EMBL" id="HBFO01007402">
    <property type="protein sequence ID" value="CAD8814097.1"/>
    <property type="molecule type" value="Transcribed_RNA"/>
</dbReference>
<dbReference type="InterPro" id="IPR002048">
    <property type="entry name" value="EF_hand_dom"/>
</dbReference>
<evidence type="ECO:0000256" key="3">
    <source>
        <dbReference type="ARBA" id="ARBA00022837"/>
    </source>
</evidence>
<keyword evidence="2 7" id="KW-0812">Transmembrane</keyword>
<accession>A0A7S0Z8M5</accession>
<dbReference type="Pfam" id="PF02535">
    <property type="entry name" value="Zip"/>
    <property type="match status" value="1"/>
</dbReference>
<protein>
    <recommendedName>
        <fullName evidence="8">EF-hand domain-containing protein</fullName>
    </recommendedName>
</protein>
<evidence type="ECO:0000256" key="1">
    <source>
        <dbReference type="ARBA" id="ARBA00004141"/>
    </source>
</evidence>
<dbReference type="SMART" id="SM00054">
    <property type="entry name" value="EFh"/>
    <property type="match status" value="2"/>
</dbReference>
<sequence>MCAMCAVAMSSTTAPRAALGGGVVLGAYASETTPAEFASTTSATFVSTFDTDNNGSLSVDEMDAIFETLHERTEYGASDAHAHGHDDAVTLTPMQVFASADANNDGELSAAEFANGCAGILRCAADEECEFDTSTSTASTSESTGASKYIGFKCAMGGAILAEAFVGGMAPTVLAKVLTSAVDEALGLMNAFSGGIFLSAGLTHILPHVIEASASVTWSPKSYPLPYVLVCLGYMLIFFVERVLFHSHGHTLEEHDYDEEHDAEEGGNANSAKHSHSHSHAPVTAQKEKSAKPRRRRMNDAEIAPYILLVAVSLHAVLAGVSLGVQSTRAQITAVAIAIISHKAPAAFSIGFAFLKSGVTTYTRMCAIMFAFACVTPVGIAIGIGIGSSSRLASLIIEGLAAGSFIYVGATEIATDEFETSAKACGDKHGLQAEHIAHSHRVHQAPDRKTRLKKFFAYAAGVGTILLAGLATHEDHD</sequence>
<feature type="transmembrane region" description="Helical" evidence="7">
    <location>
        <begin position="331"/>
        <end position="355"/>
    </location>
</feature>
<evidence type="ECO:0000256" key="2">
    <source>
        <dbReference type="ARBA" id="ARBA00022692"/>
    </source>
</evidence>
<proteinExistence type="predicted"/>